<feature type="non-terminal residue" evidence="1">
    <location>
        <position position="1"/>
    </location>
</feature>
<evidence type="ECO:0000313" key="1">
    <source>
        <dbReference type="EMBL" id="ERJ72841.1"/>
    </source>
</evidence>
<dbReference type="Proteomes" id="UP000016660">
    <property type="component" value="Unassembled WGS sequence"/>
</dbReference>
<comment type="caution">
    <text evidence="1">The sequence shown here is derived from an EMBL/GenBank/DDBJ whole genome shotgun (WGS) entry which is preliminary data.</text>
</comment>
<name>A0ABN0NPQ7_9BACT</name>
<reference evidence="1 2" key="1">
    <citation type="submission" date="2013-06" db="EMBL/GenBank/DDBJ databases">
        <authorList>
            <person name="Weinstock G."/>
            <person name="Sodergren E."/>
            <person name="Lobos E.A."/>
            <person name="Fulton L."/>
            <person name="Fulton R."/>
            <person name="Courtney L."/>
            <person name="Fronick C."/>
            <person name="O'Laughlin M."/>
            <person name="Godfrey J."/>
            <person name="Wilson R.M."/>
            <person name="Miner T."/>
            <person name="Farmer C."/>
            <person name="Delehaunty K."/>
            <person name="Cordes M."/>
            <person name="Minx P."/>
            <person name="Tomlinson C."/>
            <person name="Chen J."/>
            <person name="Wollam A."/>
            <person name="Pepin K.H."/>
            <person name="Bhonagiri V."/>
            <person name="Zhang X."/>
            <person name="Warren W."/>
            <person name="Mitreva M."/>
            <person name="Mardis E.R."/>
            <person name="Wilson R.K."/>
        </authorList>
    </citation>
    <scope>NUCLEOTIDE SEQUENCE [LARGE SCALE GENOMIC DNA]</scope>
    <source>
        <strain evidence="1 2">ATCC 29426</strain>
    </source>
</reference>
<gene>
    <name evidence="1" type="ORF">HMPREF0653_02288</name>
</gene>
<protein>
    <submittedName>
        <fullName evidence="1">Uncharacterized protein</fullName>
    </submittedName>
</protein>
<sequence length="178" mass="19879">SPADYTWEVTDKQGIKYIYGGEGAVLKGTITDASGQSREVITEWKLKRVEETHGDYIEYVYETADEPVRGGLVAKAIYLKEVRAGNSGQAPHTVVVLEGSKQKRLKNNNARYGFLTSSNRLLEKLTVHFQGSTLRSYAFTYSEGAFNKDVLTGVKQLDDKGAEVSYQKFDYYDDVQAA</sequence>
<dbReference type="EMBL" id="AWUY01000232">
    <property type="protein sequence ID" value="ERJ72841.1"/>
    <property type="molecule type" value="Genomic_DNA"/>
</dbReference>
<keyword evidence="2" id="KW-1185">Reference proteome</keyword>
<organism evidence="1 2">
    <name type="scientific">Prevotella disiens JCM 6334 = ATCC 29426</name>
    <dbReference type="NCBI Taxonomy" id="1235811"/>
    <lineage>
        <taxon>Bacteria</taxon>
        <taxon>Pseudomonadati</taxon>
        <taxon>Bacteroidota</taxon>
        <taxon>Bacteroidia</taxon>
        <taxon>Bacteroidales</taxon>
        <taxon>Prevotellaceae</taxon>
        <taxon>Prevotella</taxon>
    </lineage>
</organism>
<evidence type="ECO:0000313" key="2">
    <source>
        <dbReference type="Proteomes" id="UP000016660"/>
    </source>
</evidence>
<accession>A0ABN0NPQ7</accession>
<proteinExistence type="predicted"/>
<dbReference type="RefSeq" id="WP_021668145.1">
    <property type="nucleotide sequence ID" value="NZ_KI259274.1"/>
</dbReference>
<feature type="non-terminal residue" evidence="1">
    <location>
        <position position="178"/>
    </location>
</feature>